<proteinExistence type="predicted"/>
<reference evidence="2" key="1">
    <citation type="journal article" date="2012" name="MBio">
        <title>Comparative genome analysis of Trichophyton rubrum and related dermatophytes reveals candidate genes involved in infection.</title>
        <authorList>
            <person name="Martinez D.A."/>
            <person name="Oliver B.G."/>
            <person name="Graeser Y."/>
            <person name="Goldberg J.M."/>
            <person name="Li W."/>
            <person name="Martinez-Rossi N.M."/>
            <person name="Monod M."/>
            <person name="Shelest E."/>
            <person name="Barton R.C."/>
            <person name="Birch E."/>
            <person name="Brakhage A.A."/>
            <person name="Chen Z."/>
            <person name="Gurr S.J."/>
            <person name="Heiman D."/>
            <person name="Heitman J."/>
            <person name="Kosti I."/>
            <person name="Rossi A."/>
            <person name="Saif S."/>
            <person name="Samalova M."/>
            <person name="Saunders C.W."/>
            <person name="Shea T."/>
            <person name="Summerbell R.C."/>
            <person name="Xu J."/>
            <person name="Young S."/>
            <person name="Zeng Q."/>
            <person name="Birren B.W."/>
            <person name="Cuomo C.A."/>
            <person name="White T.C."/>
        </authorList>
    </citation>
    <scope>NUCLEOTIDE SEQUENCE [LARGE SCALE GENOMIC DNA]</scope>
    <source>
        <strain evidence="2">ATCC MYA-4604 / CBS 118893</strain>
    </source>
</reference>
<dbReference type="OrthoDB" id="5140754at2759"/>
<dbReference type="HOGENOM" id="CLU_069204_0_0_1"/>
<accession>E4UY09</accession>
<keyword evidence="2" id="KW-1185">Reference proteome</keyword>
<dbReference type="AlphaFoldDB" id="E4UY09"/>
<dbReference type="OMA" id="PLWAGCT"/>
<dbReference type="eggNOG" id="ENOG502RR3G">
    <property type="taxonomic scope" value="Eukaryota"/>
</dbReference>
<gene>
    <name evidence="1" type="ORF">MGYG_05005</name>
</gene>
<evidence type="ECO:0008006" key="3">
    <source>
        <dbReference type="Google" id="ProtNLM"/>
    </source>
</evidence>
<dbReference type="VEuPathDB" id="FungiDB:MGYG_05005"/>
<dbReference type="Proteomes" id="UP000002669">
    <property type="component" value="Unassembled WGS sequence"/>
</dbReference>
<organism evidence="2">
    <name type="scientific">Arthroderma gypseum (strain ATCC MYA-4604 / CBS 118893)</name>
    <name type="common">Microsporum gypseum</name>
    <dbReference type="NCBI Taxonomy" id="535722"/>
    <lineage>
        <taxon>Eukaryota</taxon>
        <taxon>Fungi</taxon>
        <taxon>Dikarya</taxon>
        <taxon>Ascomycota</taxon>
        <taxon>Pezizomycotina</taxon>
        <taxon>Eurotiomycetes</taxon>
        <taxon>Eurotiomycetidae</taxon>
        <taxon>Onygenales</taxon>
        <taxon>Arthrodermataceae</taxon>
        <taxon>Nannizzia</taxon>
    </lineage>
</organism>
<dbReference type="EMBL" id="DS989825">
    <property type="protein sequence ID" value="EFR02002.1"/>
    <property type="molecule type" value="Genomic_DNA"/>
</dbReference>
<evidence type="ECO:0000313" key="1">
    <source>
        <dbReference type="EMBL" id="EFR02002.1"/>
    </source>
</evidence>
<sequence>MGNPPKECTPEEVISAIEKYRKVVAEDAYKSLEWLIREGEKQELGPNWEDADESLIIEGQMRSCEQYLGCDLPNFKHPRELLSRFDEVIKESGCDGVIEYQSLKPPGVSADMRTEAHISILEKALKDNTHISVPFPVSIPQEYKTLMRHVDSLFGVGLLRQRSPPLWAGCTDSEARIKRPAGWETGDSTEGYIFIILCRNEKEGKLWRWRYARVDWFMGESEVFDSIPSFLEHYAQDVPEPINELHWLVPLDNHPPCPRGTSQSP</sequence>
<name>E4UY09_ARTGP</name>
<evidence type="ECO:0000313" key="2">
    <source>
        <dbReference type="Proteomes" id="UP000002669"/>
    </source>
</evidence>
<dbReference type="GeneID" id="10027682"/>
<protein>
    <recommendedName>
        <fullName evidence="3">SH2 domain-containing protein</fullName>
    </recommendedName>
</protein>
<dbReference type="RefSeq" id="XP_003172413.1">
    <property type="nucleotide sequence ID" value="XM_003172365.1"/>
</dbReference>
<dbReference type="InParanoid" id="E4UY09"/>